<reference evidence="1" key="2">
    <citation type="submission" date="2021-04" db="EMBL/GenBank/DDBJ databases">
        <authorList>
            <person name="Gilroy R."/>
        </authorList>
    </citation>
    <scope>NUCLEOTIDE SEQUENCE</scope>
    <source>
        <strain evidence="1">CHK179-28034</strain>
    </source>
</reference>
<protein>
    <submittedName>
        <fullName evidence="1">Uncharacterized protein</fullName>
    </submittedName>
</protein>
<reference evidence="1" key="1">
    <citation type="journal article" date="2021" name="PeerJ">
        <title>Extensive microbial diversity within the chicken gut microbiome revealed by metagenomics and culture.</title>
        <authorList>
            <person name="Gilroy R."/>
            <person name="Ravi A."/>
            <person name="Getino M."/>
            <person name="Pursley I."/>
            <person name="Horton D.L."/>
            <person name="Alikhan N.F."/>
            <person name="Baker D."/>
            <person name="Gharbi K."/>
            <person name="Hall N."/>
            <person name="Watson M."/>
            <person name="Adriaenssens E.M."/>
            <person name="Foster-Nyarko E."/>
            <person name="Jarju S."/>
            <person name="Secka A."/>
            <person name="Antonio M."/>
            <person name="Oren A."/>
            <person name="Chaudhuri R.R."/>
            <person name="La Ragione R."/>
            <person name="Hildebrand F."/>
            <person name="Pallen M.J."/>
        </authorList>
    </citation>
    <scope>NUCLEOTIDE SEQUENCE</scope>
    <source>
        <strain evidence="1">CHK179-28034</strain>
    </source>
</reference>
<dbReference type="Proteomes" id="UP000824049">
    <property type="component" value="Unassembled WGS sequence"/>
</dbReference>
<dbReference type="EMBL" id="DXBR01000036">
    <property type="protein sequence ID" value="HIZ38918.1"/>
    <property type="molecule type" value="Genomic_DNA"/>
</dbReference>
<organism evidence="1 2">
    <name type="scientific">Candidatus Anaerobutyricum stercoris</name>
    <dbReference type="NCBI Taxonomy" id="2838457"/>
    <lineage>
        <taxon>Bacteria</taxon>
        <taxon>Bacillati</taxon>
        <taxon>Bacillota</taxon>
        <taxon>Clostridia</taxon>
        <taxon>Lachnospirales</taxon>
        <taxon>Lachnospiraceae</taxon>
        <taxon>Anaerobutyricum</taxon>
    </lineage>
</organism>
<accession>A0A9D2J6Z6</accession>
<name>A0A9D2J6Z6_9FIRM</name>
<dbReference type="AlphaFoldDB" id="A0A9D2J6Z6"/>
<evidence type="ECO:0000313" key="1">
    <source>
        <dbReference type="EMBL" id="HIZ38918.1"/>
    </source>
</evidence>
<gene>
    <name evidence="1" type="ORF">H9968_03180</name>
</gene>
<proteinExistence type="predicted"/>
<sequence length="296" mass="35380">MNLTQINLLWEEYKAKYDIDSDAKITAVRYDTDKYVEGCFNLLELMDGQYILHLNPNVHLYSESYVKFILFHEFTHFYDFIKCPYTEKLPIIMWMNAYSEYHACRVTLARFIESLTLTAVHMDKAQLPGPYREISIRHLLIESVYRTKFYFDAFFKEYHLSDFAGGFRNLMYLFGYLSLFQNDDKMVDETLTALHINDELFHTMYQALKDMDFDKVIEMYQAITDKATLTYLKAMFRRYYPPQILSDEEIDGITLDNYRDHVKRLDQKMRELHVFSPTKEQEQMLSAEAALAQLYF</sequence>
<comment type="caution">
    <text evidence="1">The sequence shown here is derived from an EMBL/GenBank/DDBJ whole genome shotgun (WGS) entry which is preliminary data.</text>
</comment>
<evidence type="ECO:0000313" key="2">
    <source>
        <dbReference type="Proteomes" id="UP000824049"/>
    </source>
</evidence>